<evidence type="ECO:0000313" key="3">
    <source>
        <dbReference type="Proteomes" id="UP001162060"/>
    </source>
</evidence>
<keyword evidence="1" id="KW-0472">Membrane</keyword>
<protein>
    <submittedName>
        <fullName evidence="2">Uncharacterized protein</fullName>
    </submittedName>
</protein>
<accession>A0AAV1VBM0</accession>
<comment type="caution">
    <text evidence="2">The sequence shown here is derived from an EMBL/GenBank/DDBJ whole genome shotgun (WGS) entry which is preliminary data.</text>
</comment>
<dbReference type="AlphaFoldDB" id="A0AAV1VBM0"/>
<dbReference type="EMBL" id="CAKLBY020000286">
    <property type="protein sequence ID" value="CAK7942977.1"/>
    <property type="molecule type" value="Genomic_DNA"/>
</dbReference>
<keyword evidence="1" id="KW-1133">Transmembrane helix</keyword>
<feature type="transmembrane region" description="Helical" evidence="1">
    <location>
        <begin position="60"/>
        <end position="81"/>
    </location>
</feature>
<gene>
    <name evidence="2" type="ORF">PM001_LOCUS28127</name>
</gene>
<sequence length="196" mass="21663">MKKSVEKMSSAWRVARAGIRKARIQHSQVLLLIPWQMSLLACGWEFVAEVSRTGDIAGPLQLILPQLALLAVIGIQFFPAVDVRYRKYIDGMVMLLVPLFGVTIVHSCFRMGISLCCCCRSLCPVANSAEVKPDTTACGLVVSNCYMAFIRKVAHFYGIVSSMETLAATMVGRLAITSRQSSAFSIFTDFLFKTRL</sequence>
<evidence type="ECO:0000313" key="2">
    <source>
        <dbReference type="EMBL" id="CAK7942977.1"/>
    </source>
</evidence>
<keyword evidence="1" id="KW-0812">Transmembrane</keyword>
<feature type="transmembrane region" description="Helical" evidence="1">
    <location>
        <begin position="93"/>
        <end position="113"/>
    </location>
</feature>
<name>A0AAV1VBM0_9STRA</name>
<reference evidence="2" key="1">
    <citation type="submission" date="2024-01" db="EMBL/GenBank/DDBJ databases">
        <authorList>
            <person name="Webb A."/>
        </authorList>
    </citation>
    <scope>NUCLEOTIDE SEQUENCE</scope>
    <source>
        <strain evidence="2">Pm1</strain>
    </source>
</reference>
<organism evidence="2 3">
    <name type="scientific">Peronospora matthiolae</name>
    <dbReference type="NCBI Taxonomy" id="2874970"/>
    <lineage>
        <taxon>Eukaryota</taxon>
        <taxon>Sar</taxon>
        <taxon>Stramenopiles</taxon>
        <taxon>Oomycota</taxon>
        <taxon>Peronosporomycetes</taxon>
        <taxon>Peronosporales</taxon>
        <taxon>Peronosporaceae</taxon>
        <taxon>Peronospora</taxon>
    </lineage>
</organism>
<dbReference type="Proteomes" id="UP001162060">
    <property type="component" value="Unassembled WGS sequence"/>
</dbReference>
<evidence type="ECO:0000256" key="1">
    <source>
        <dbReference type="SAM" id="Phobius"/>
    </source>
</evidence>
<proteinExistence type="predicted"/>